<comment type="caution">
    <text evidence="2">The sequence shown here is derived from an EMBL/GenBank/DDBJ whole genome shotgun (WGS) entry which is preliminary data.</text>
</comment>
<dbReference type="Proteomes" id="UP001566132">
    <property type="component" value="Unassembled WGS sequence"/>
</dbReference>
<dbReference type="PROSITE" id="PS50181">
    <property type="entry name" value="FBOX"/>
    <property type="match status" value="1"/>
</dbReference>
<evidence type="ECO:0000313" key="2">
    <source>
        <dbReference type="EMBL" id="KAL1517171.1"/>
    </source>
</evidence>
<reference evidence="2 3" key="1">
    <citation type="submission" date="2024-05" db="EMBL/GenBank/DDBJ databases">
        <title>Genetic variation in Jamaican populations of the coffee berry borer (Hypothenemus hampei).</title>
        <authorList>
            <person name="Errbii M."/>
            <person name="Myrie A."/>
        </authorList>
    </citation>
    <scope>NUCLEOTIDE SEQUENCE [LARGE SCALE GENOMIC DNA]</scope>
    <source>
        <strain evidence="2">JA-Hopewell-2020-01-JO</strain>
        <tissue evidence="2">Whole body</tissue>
    </source>
</reference>
<dbReference type="EMBL" id="JBDJPC010000001">
    <property type="protein sequence ID" value="KAL1517171.1"/>
    <property type="molecule type" value="Genomic_DNA"/>
</dbReference>
<keyword evidence="3" id="KW-1185">Reference proteome</keyword>
<dbReference type="SMART" id="SM00256">
    <property type="entry name" value="FBOX"/>
    <property type="match status" value="1"/>
</dbReference>
<gene>
    <name evidence="2" type="ORF">ABEB36_000970</name>
</gene>
<dbReference type="AlphaFoldDB" id="A0ABD1FD10"/>
<dbReference type="Pfam" id="PF12937">
    <property type="entry name" value="F-box-like"/>
    <property type="match status" value="1"/>
</dbReference>
<proteinExistence type="predicted"/>
<dbReference type="InterPro" id="IPR001810">
    <property type="entry name" value="F-box_dom"/>
</dbReference>
<dbReference type="Gene3D" id="1.20.1280.50">
    <property type="match status" value="1"/>
</dbReference>
<dbReference type="SUPFAM" id="SSF81383">
    <property type="entry name" value="F-box domain"/>
    <property type="match status" value="1"/>
</dbReference>
<evidence type="ECO:0000259" key="1">
    <source>
        <dbReference type="PROSITE" id="PS50181"/>
    </source>
</evidence>
<organism evidence="2 3">
    <name type="scientific">Hypothenemus hampei</name>
    <name type="common">Coffee berry borer</name>
    <dbReference type="NCBI Taxonomy" id="57062"/>
    <lineage>
        <taxon>Eukaryota</taxon>
        <taxon>Metazoa</taxon>
        <taxon>Ecdysozoa</taxon>
        <taxon>Arthropoda</taxon>
        <taxon>Hexapoda</taxon>
        <taxon>Insecta</taxon>
        <taxon>Pterygota</taxon>
        <taxon>Neoptera</taxon>
        <taxon>Endopterygota</taxon>
        <taxon>Coleoptera</taxon>
        <taxon>Polyphaga</taxon>
        <taxon>Cucujiformia</taxon>
        <taxon>Curculionidae</taxon>
        <taxon>Scolytinae</taxon>
        <taxon>Hypothenemus</taxon>
    </lineage>
</organism>
<evidence type="ECO:0000313" key="3">
    <source>
        <dbReference type="Proteomes" id="UP001566132"/>
    </source>
</evidence>
<dbReference type="InterPro" id="IPR036047">
    <property type="entry name" value="F-box-like_dom_sf"/>
</dbReference>
<feature type="domain" description="F-box" evidence="1">
    <location>
        <begin position="104"/>
        <end position="150"/>
    </location>
</feature>
<name>A0ABD1FD10_HYPHA</name>
<sequence>MVFFSCNSCQKMMLEPKRLKSCNSNCFQLYARADAPSRDYYGLTVTESSVVLNVWNISYGARTFPKQKRCSIDELKQDKAYQDQIRRIFGVGVFDYVIGLSKKTKKFENLPWKLFIDILKFLNVEDILRLMRCSKIFYELCNQDVVWRLLFTKKFARTPSNDEQLLACEKTWREVLKNRLTLLRSLLKSTTKYSTTSKMKPLLDKPSKKIVHNK</sequence>
<protein>
    <recommendedName>
        <fullName evidence="1">F-box domain-containing protein</fullName>
    </recommendedName>
</protein>
<accession>A0ABD1FD10</accession>